<organism evidence="2 3">
    <name type="scientific">Aspergillus steynii IBT 23096</name>
    <dbReference type="NCBI Taxonomy" id="1392250"/>
    <lineage>
        <taxon>Eukaryota</taxon>
        <taxon>Fungi</taxon>
        <taxon>Dikarya</taxon>
        <taxon>Ascomycota</taxon>
        <taxon>Pezizomycotina</taxon>
        <taxon>Eurotiomycetes</taxon>
        <taxon>Eurotiomycetidae</taxon>
        <taxon>Eurotiales</taxon>
        <taxon>Aspergillaceae</taxon>
        <taxon>Aspergillus</taxon>
        <taxon>Aspergillus subgen. Circumdati</taxon>
    </lineage>
</organism>
<keyword evidence="3" id="KW-1185">Reference proteome</keyword>
<reference evidence="2 3" key="1">
    <citation type="submission" date="2016-12" db="EMBL/GenBank/DDBJ databases">
        <title>The genomes of Aspergillus section Nigri reveals drivers in fungal speciation.</title>
        <authorList>
            <consortium name="DOE Joint Genome Institute"/>
            <person name="Vesth T.C."/>
            <person name="Nybo J."/>
            <person name="Theobald S."/>
            <person name="Brandl J."/>
            <person name="Frisvad J.C."/>
            <person name="Nielsen K.F."/>
            <person name="Lyhne E.K."/>
            <person name="Kogle M.E."/>
            <person name="Kuo A."/>
            <person name="Riley R."/>
            <person name="Clum A."/>
            <person name="Nolan M."/>
            <person name="Lipzen A."/>
            <person name="Salamov A."/>
            <person name="Henrissat B."/>
            <person name="Wiebenga A."/>
            <person name="De Vries R.P."/>
            <person name="Grigoriev I.V."/>
            <person name="Mortensen U.H."/>
            <person name="Andersen M.R."/>
            <person name="Baker S.E."/>
        </authorList>
    </citation>
    <scope>NUCLEOTIDE SEQUENCE [LARGE SCALE GENOMIC DNA]</scope>
    <source>
        <strain evidence="2 3">IBT 23096</strain>
    </source>
</reference>
<dbReference type="AlphaFoldDB" id="A0A2I2GCW0"/>
<feature type="compositionally biased region" description="Polar residues" evidence="1">
    <location>
        <begin position="27"/>
        <end position="47"/>
    </location>
</feature>
<dbReference type="GeneID" id="36560812"/>
<accession>A0A2I2GCW0</accession>
<dbReference type="VEuPathDB" id="FungiDB:P170DRAFT_474269"/>
<dbReference type="EMBL" id="MSFO01000003">
    <property type="protein sequence ID" value="PLB50710.1"/>
    <property type="molecule type" value="Genomic_DNA"/>
</dbReference>
<evidence type="ECO:0000256" key="1">
    <source>
        <dbReference type="SAM" id="MobiDB-lite"/>
    </source>
</evidence>
<feature type="region of interest" description="Disordered" evidence="1">
    <location>
        <begin position="1"/>
        <end position="47"/>
    </location>
</feature>
<proteinExistence type="predicted"/>
<gene>
    <name evidence="2" type="ORF">P170DRAFT_474269</name>
</gene>
<sequence length="204" mass="21948">MDESKVPKKPTFPDRAFSVSGARPSSDYLSNGGQSTGPRGRSASQSTSLTFPSRFHFAIRVNSVDELHRSDERVFSSLSIPSSLLHPAFVPSSEPLVFFAPSNTYRSTSSNTFAASPWIHCAPPFTSSHQPSSLCVLPGDLLRFSTGHISALLVSEFADAAVRPRFLDSPLGKTATSSYRPPPRIAFALAGTARATAETWSLKS</sequence>
<evidence type="ECO:0000313" key="3">
    <source>
        <dbReference type="Proteomes" id="UP000234275"/>
    </source>
</evidence>
<dbReference type="RefSeq" id="XP_024706012.1">
    <property type="nucleotide sequence ID" value="XM_024853114.1"/>
</dbReference>
<evidence type="ECO:0000313" key="2">
    <source>
        <dbReference type="EMBL" id="PLB50710.1"/>
    </source>
</evidence>
<name>A0A2I2GCW0_9EURO</name>
<dbReference type="Proteomes" id="UP000234275">
    <property type="component" value="Unassembled WGS sequence"/>
</dbReference>
<comment type="caution">
    <text evidence="2">The sequence shown here is derived from an EMBL/GenBank/DDBJ whole genome shotgun (WGS) entry which is preliminary data.</text>
</comment>
<protein>
    <submittedName>
        <fullName evidence="2">Uncharacterized protein</fullName>
    </submittedName>
</protein>